<name>A0ABR0V3Z1_REHGL</name>
<dbReference type="PANTHER" id="PTHR10366">
    <property type="entry name" value="NAD DEPENDENT EPIMERASE/DEHYDRATASE"/>
    <property type="match status" value="1"/>
</dbReference>
<dbReference type="PANTHER" id="PTHR10366:SF696">
    <property type="entry name" value="OS07G0601900 PROTEIN"/>
    <property type="match status" value="1"/>
</dbReference>
<dbReference type="InterPro" id="IPR036291">
    <property type="entry name" value="NAD(P)-bd_dom_sf"/>
</dbReference>
<sequence>MFGRKERSIQKLRCYLIQSSSNETHSYLLAVPKYDLCLLSSPSYYSNGEKKNVSHSLLTAIPIAELWRSTFRVSMAQYLIGGAVHVHTQLEGPSFLFSHFRGLWISGLLAYQKLLLNGYTVHATLRNLGEESKTSLLKSLPNAGTRLELFQADIYNPQEFEPAIEGCQYVLHVATPMLHTQNSKYKDTTEAAIAGVRSIAESCLRSKTVKRLVYTSSVTASSLREDGFGYKAQMDELCWTPLNLSYTYSSDFMLEYTKSKTLAEREILKYNNINGKLEVVSLVCGLVGGDTLLSYVPSSVQIVLSQLKGNQLQLTALRFLQELFGSVPLVHAEDVCDAHIFCIEKSSLGGRFLCAAESCTIEEMANFYQEMHPEFQIAEGFKSGPDGRCKCDLLKLRKEGYEFKYGLKEILNDSVECGKRLGFLRGQPKQGKAKWVPVD</sequence>
<dbReference type="EMBL" id="JABTTQ020001608">
    <property type="protein sequence ID" value="KAK6129953.1"/>
    <property type="molecule type" value="Genomic_DNA"/>
</dbReference>
<dbReference type="InterPro" id="IPR050425">
    <property type="entry name" value="NAD(P)_dehydrat-like"/>
</dbReference>
<gene>
    <name evidence="4" type="ORF">DH2020_036347</name>
</gene>
<reference evidence="4 5" key="1">
    <citation type="journal article" date="2021" name="Comput. Struct. Biotechnol. J.">
        <title>De novo genome assembly of the potent medicinal plant Rehmannia glutinosa using nanopore technology.</title>
        <authorList>
            <person name="Ma L."/>
            <person name="Dong C."/>
            <person name="Song C."/>
            <person name="Wang X."/>
            <person name="Zheng X."/>
            <person name="Niu Y."/>
            <person name="Chen S."/>
            <person name="Feng W."/>
        </authorList>
    </citation>
    <scope>NUCLEOTIDE SEQUENCE [LARGE SCALE GENOMIC DNA]</scope>
    <source>
        <strain evidence="4">DH-2019</strain>
    </source>
</reference>
<accession>A0ABR0V3Z1</accession>
<keyword evidence="5" id="KW-1185">Reference proteome</keyword>
<evidence type="ECO:0000313" key="5">
    <source>
        <dbReference type="Proteomes" id="UP001318860"/>
    </source>
</evidence>
<proteinExistence type="predicted"/>
<dbReference type="Gene3D" id="3.40.50.720">
    <property type="entry name" value="NAD(P)-binding Rossmann-like Domain"/>
    <property type="match status" value="1"/>
</dbReference>
<evidence type="ECO:0000256" key="1">
    <source>
        <dbReference type="ARBA" id="ARBA00022857"/>
    </source>
</evidence>
<evidence type="ECO:0000313" key="4">
    <source>
        <dbReference type="EMBL" id="KAK6129953.1"/>
    </source>
</evidence>
<keyword evidence="1" id="KW-0521">NADP</keyword>
<comment type="caution">
    <text evidence="4">The sequence shown here is derived from an EMBL/GenBank/DDBJ whole genome shotgun (WGS) entry which is preliminary data.</text>
</comment>
<protein>
    <recommendedName>
        <fullName evidence="3">NAD-dependent epimerase/dehydratase domain-containing protein</fullName>
    </recommendedName>
</protein>
<evidence type="ECO:0000259" key="3">
    <source>
        <dbReference type="Pfam" id="PF01370"/>
    </source>
</evidence>
<evidence type="ECO:0000256" key="2">
    <source>
        <dbReference type="ARBA" id="ARBA00023002"/>
    </source>
</evidence>
<keyword evidence="2" id="KW-0560">Oxidoreductase</keyword>
<dbReference type="Pfam" id="PF01370">
    <property type="entry name" value="Epimerase"/>
    <property type="match status" value="1"/>
</dbReference>
<dbReference type="Proteomes" id="UP001318860">
    <property type="component" value="Unassembled WGS sequence"/>
</dbReference>
<dbReference type="InterPro" id="IPR001509">
    <property type="entry name" value="Epimerase_deHydtase"/>
</dbReference>
<dbReference type="SUPFAM" id="SSF51735">
    <property type="entry name" value="NAD(P)-binding Rossmann-fold domains"/>
    <property type="match status" value="1"/>
</dbReference>
<organism evidence="4 5">
    <name type="scientific">Rehmannia glutinosa</name>
    <name type="common">Chinese foxglove</name>
    <dbReference type="NCBI Taxonomy" id="99300"/>
    <lineage>
        <taxon>Eukaryota</taxon>
        <taxon>Viridiplantae</taxon>
        <taxon>Streptophyta</taxon>
        <taxon>Embryophyta</taxon>
        <taxon>Tracheophyta</taxon>
        <taxon>Spermatophyta</taxon>
        <taxon>Magnoliopsida</taxon>
        <taxon>eudicotyledons</taxon>
        <taxon>Gunneridae</taxon>
        <taxon>Pentapetalae</taxon>
        <taxon>asterids</taxon>
        <taxon>lamiids</taxon>
        <taxon>Lamiales</taxon>
        <taxon>Orobanchaceae</taxon>
        <taxon>Rehmannieae</taxon>
        <taxon>Rehmannia</taxon>
    </lineage>
</organism>
<feature type="domain" description="NAD-dependent epimerase/dehydratase" evidence="3">
    <location>
        <begin position="112"/>
        <end position="346"/>
    </location>
</feature>